<dbReference type="Pfam" id="PF12848">
    <property type="entry name" value="ABC_tran_Xtn"/>
    <property type="match status" value="1"/>
</dbReference>
<keyword evidence="2" id="KW-0067">ATP-binding</keyword>
<dbReference type="CDD" id="cd03221">
    <property type="entry name" value="ABCF_EF-3"/>
    <property type="match status" value="2"/>
</dbReference>
<dbReference type="InterPro" id="IPR017871">
    <property type="entry name" value="ABC_transporter-like_CS"/>
</dbReference>
<evidence type="ECO:0000256" key="1">
    <source>
        <dbReference type="ARBA" id="ARBA00022741"/>
    </source>
</evidence>
<feature type="region of interest" description="Disordered" evidence="4">
    <location>
        <begin position="552"/>
        <end position="582"/>
    </location>
</feature>
<dbReference type="PANTHER" id="PTHR42855">
    <property type="entry name" value="ABC TRANSPORTER ATP-BINDING SUBUNIT"/>
    <property type="match status" value="1"/>
</dbReference>
<keyword evidence="3" id="KW-0175">Coiled coil</keyword>
<dbReference type="PANTHER" id="PTHR42855:SF1">
    <property type="entry name" value="ABC TRANSPORTER DOMAIN-CONTAINING PROTEIN"/>
    <property type="match status" value="1"/>
</dbReference>
<feature type="domain" description="ABC transporter" evidence="5">
    <location>
        <begin position="341"/>
        <end position="559"/>
    </location>
</feature>
<feature type="domain" description="ABC transporter" evidence="5">
    <location>
        <begin position="26"/>
        <end position="277"/>
    </location>
</feature>
<evidence type="ECO:0000256" key="3">
    <source>
        <dbReference type="SAM" id="Coils"/>
    </source>
</evidence>
<dbReference type="AlphaFoldDB" id="A0A3B0W6B7"/>
<dbReference type="InterPro" id="IPR027417">
    <property type="entry name" value="P-loop_NTPase"/>
</dbReference>
<sequence>MMPIVASRQLFYRSKTPYLHCIMNIIRLSNLTHHYSDRILFDSVNLLINEGDRIGLIGRNGSGKTTLLRLIAGLETPVDGEIVAWGGVRVQYLPQEPDLPPNLRVLDYLFQGEVPQLKRLRQYEMISEQLQHLPNDLDLQAKFAEISLEMDRTNSWQAEVEAKAILTRLGITSFDAQLGTLSGGQQKRVALARGLIDPADLLILDEPTNHIDAETVSWLEKFLLKIPSALLMVTHDRYFLDRVVNKIVELDRRALVSYSGNYGRYLQQRTTREEQLKTAETKRQALLRQELAWLQRGAQSRTTKQKARIQRVEDMQTIQYDKGDQRVAMALASRRLGKRVLEANNLSKAYGDLHLFQNLNLLLDPGDRIGIIGPNGAGKSTLLNVLAGKVAPDSGSVHWGDTVELGYYDQQSEALQDEMRLLDYIIDLAPLIKTADGQRIEAAKMLEWFLFPRSEQRAKIGSLSGGERRRLYLLRTLIRQPNVLFLDEPTNDLDVQTLTVLEQFLDQFQGTLVVVSHDRYFLDRNVDFLISFEDGLLGTRYPTPYETYQKLRAEQNGQSKPINKQPSPARKTGEKASNRPRKLTWKEQRELEQIEVTMETLGGKVTNLTNEINNIGSNYGRLQQLADDLAQTKAALETAEFRWLELSEV</sequence>
<organism evidence="6">
    <name type="scientific">hydrothermal vent metagenome</name>
    <dbReference type="NCBI Taxonomy" id="652676"/>
    <lineage>
        <taxon>unclassified sequences</taxon>
        <taxon>metagenomes</taxon>
        <taxon>ecological metagenomes</taxon>
    </lineage>
</organism>
<dbReference type="InterPro" id="IPR032524">
    <property type="entry name" value="ABC_tran_C"/>
</dbReference>
<feature type="compositionally biased region" description="Polar residues" evidence="4">
    <location>
        <begin position="555"/>
        <end position="566"/>
    </location>
</feature>
<dbReference type="GO" id="GO:0005524">
    <property type="term" value="F:ATP binding"/>
    <property type="evidence" value="ECO:0007669"/>
    <property type="project" value="UniProtKB-KW"/>
</dbReference>
<dbReference type="InterPro" id="IPR037118">
    <property type="entry name" value="Val-tRNA_synth_C_sf"/>
</dbReference>
<dbReference type="GO" id="GO:0003677">
    <property type="term" value="F:DNA binding"/>
    <property type="evidence" value="ECO:0007669"/>
    <property type="project" value="InterPro"/>
</dbReference>
<proteinExistence type="predicted"/>
<evidence type="ECO:0000313" key="6">
    <source>
        <dbReference type="EMBL" id="VAW39204.1"/>
    </source>
</evidence>
<dbReference type="GO" id="GO:0016887">
    <property type="term" value="F:ATP hydrolysis activity"/>
    <property type="evidence" value="ECO:0007669"/>
    <property type="project" value="InterPro"/>
</dbReference>
<dbReference type="InterPro" id="IPR003439">
    <property type="entry name" value="ABC_transporter-like_ATP-bd"/>
</dbReference>
<dbReference type="InterPro" id="IPR032781">
    <property type="entry name" value="ABC_tran_Xtn"/>
</dbReference>
<evidence type="ECO:0000256" key="2">
    <source>
        <dbReference type="ARBA" id="ARBA00022840"/>
    </source>
</evidence>
<dbReference type="PROSITE" id="PS00211">
    <property type="entry name" value="ABC_TRANSPORTER_1"/>
    <property type="match status" value="1"/>
</dbReference>
<evidence type="ECO:0000259" key="5">
    <source>
        <dbReference type="PROSITE" id="PS50893"/>
    </source>
</evidence>
<feature type="coiled-coil region" evidence="3">
    <location>
        <begin position="591"/>
        <end position="642"/>
    </location>
</feature>
<keyword evidence="1" id="KW-0547">Nucleotide-binding</keyword>
<gene>
    <name evidence="6" type="ORF">MNBD_CHLOROFLEXI01-4102</name>
</gene>
<dbReference type="Pfam" id="PF00005">
    <property type="entry name" value="ABC_tran"/>
    <property type="match status" value="2"/>
</dbReference>
<dbReference type="PROSITE" id="PS50893">
    <property type="entry name" value="ABC_TRANSPORTER_2"/>
    <property type="match status" value="2"/>
</dbReference>
<dbReference type="FunFam" id="3.40.50.300:FF:000011">
    <property type="entry name" value="Putative ABC transporter ATP-binding component"/>
    <property type="match status" value="1"/>
</dbReference>
<protein>
    <submittedName>
        <fullName evidence="6">Bis-ABC ATPase Uup</fullName>
    </submittedName>
</protein>
<dbReference type="EMBL" id="UOEU01000733">
    <property type="protein sequence ID" value="VAW39204.1"/>
    <property type="molecule type" value="Genomic_DNA"/>
</dbReference>
<dbReference type="SUPFAM" id="SSF52540">
    <property type="entry name" value="P-loop containing nucleoside triphosphate hydrolases"/>
    <property type="match status" value="2"/>
</dbReference>
<dbReference type="Gene3D" id="3.40.50.300">
    <property type="entry name" value="P-loop containing nucleotide triphosphate hydrolases"/>
    <property type="match status" value="2"/>
</dbReference>
<dbReference type="Gene3D" id="1.10.287.380">
    <property type="entry name" value="Valyl-tRNA synthetase, C-terminal domain"/>
    <property type="match status" value="1"/>
</dbReference>
<reference evidence="6" key="1">
    <citation type="submission" date="2018-06" db="EMBL/GenBank/DDBJ databases">
        <authorList>
            <person name="Zhirakovskaya E."/>
        </authorList>
    </citation>
    <scope>NUCLEOTIDE SEQUENCE</scope>
</reference>
<dbReference type="InterPro" id="IPR051309">
    <property type="entry name" value="ABCF_ATPase"/>
</dbReference>
<dbReference type="SMART" id="SM00382">
    <property type="entry name" value="AAA"/>
    <property type="match status" value="2"/>
</dbReference>
<dbReference type="Pfam" id="PF16326">
    <property type="entry name" value="ABC_tran_CTD"/>
    <property type="match status" value="1"/>
</dbReference>
<accession>A0A3B0W6B7</accession>
<dbReference type="InterPro" id="IPR003593">
    <property type="entry name" value="AAA+_ATPase"/>
</dbReference>
<evidence type="ECO:0000256" key="4">
    <source>
        <dbReference type="SAM" id="MobiDB-lite"/>
    </source>
</evidence>
<name>A0A3B0W6B7_9ZZZZ</name>